<sequence length="60" mass="6275">MATVTFTDDPVAEARALATTLALWLREQDPPEAAPPASVKFAYTEAGALKSVTVVLAEGD</sequence>
<comment type="caution">
    <text evidence="1">The sequence shown here is derived from an EMBL/GenBank/DDBJ whole genome shotgun (WGS) entry which is preliminary data.</text>
</comment>
<reference evidence="1" key="2">
    <citation type="submission" date="2023-08" db="EMBL/GenBank/DDBJ databases">
        <title>Isolation, Identification, Denitrification Characteristics of A Highly Efficient Aerobic Denitrifying Bacterial Strain DS2.</title>
        <authorList>
            <person name="Wang H."/>
        </authorList>
    </citation>
    <scope>NUCLEOTIDE SEQUENCE</scope>
    <source>
        <strain evidence="1">DS2</strain>
    </source>
</reference>
<evidence type="ECO:0000313" key="1">
    <source>
        <dbReference type="EMBL" id="MCO1621322.1"/>
    </source>
</evidence>
<organism evidence="1 2">
    <name type="scientific">Pseudomonas putida</name>
    <name type="common">Arthrobacter siderocapsulatus</name>
    <dbReference type="NCBI Taxonomy" id="303"/>
    <lineage>
        <taxon>Bacteria</taxon>
        <taxon>Pseudomonadati</taxon>
        <taxon>Pseudomonadota</taxon>
        <taxon>Gammaproteobacteria</taxon>
        <taxon>Pseudomonadales</taxon>
        <taxon>Pseudomonadaceae</taxon>
        <taxon>Pseudomonas</taxon>
    </lineage>
</organism>
<dbReference type="Proteomes" id="UP001202943">
    <property type="component" value="Unassembled WGS sequence"/>
</dbReference>
<protein>
    <submittedName>
        <fullName evidence="1">Uncharacterized protein</fullName>
    </submittedName>
</protein>
<accession>A0AAW5HKF4</accession>
<proteinExistence type="predicted"/>
<dbReference type="EMBL" id="JAMHFX010000162">
    <property type="protein sequence ID" value="MCO1621322.1"/>
    <property type="molecule type" value="Genomic_DNA"/>
</dbReference>
<dbReference type="AlphaFoldDB" id="A0AAW5HKF4"/>
<evidence type="ECO:0000313" key="2">
    <source>
        <dbReference type="Proteomes" id="UP001202943"/>
    </source>
</evidence>
<name>A0AAW5HKF4_PSEPU</name>
<reference evidence="1" key="1">
    <citation type="submission" date="2022-05" db="EMBL/GenBank/DDBJ databases">
        <authorList>
            <person name="Yi M."/>
        </authorList>
    </citation>
    <scope>NUCLEOTIDE SEQUENCE</scope>
    <source>
        <strain evidence="1">DS2</strain>
    </source>
</reference>
<gene>
    <name evidence="1" type="ORF">M8C81_11995</name>
</gene>
<dbReference type="RefSeq" id="WP_252459575.1">
    <property type="nucleotide sequence ID" value="NZ_JAMHFX010000162.1"/>
</dbReference>